<evidence type="ECO:0000259" key="16">
    <source>
        <dbReference type="PROSITE" id="PS51192"/>
    </source>
</evidence>
<dbReference type="Pfam" id="PF00270">
    <property type="entry name" value="DEAD"/>
    <property type="match status" value="1"/>
</dbReference>
<dbReference type="SUPFAM" id="SSF52540">
    <property type="entry name" value="P-loop containing nucleoside triphosphate hydrolases"/>
    <property type="match status" value="2"/>
</dbReference>
<keyword evidence="11" id="KW-0413">Isomerase</keyword>
<dbReference type="GO" id="GO:0006310">
    <property type="term" value="P:DNA recombination"/>
    <property type="evidence" value="ECO:0007669"/>
    <property type="project" value="UniProtKB-UniRule"/>
</dbReference>
<keyword evidence="7 15" id="KW-0067">ATP-binding</keyword>
<evidence type="ECO:0000256" key="6">
    <source>
        <dbReference type="ARBA" id="ARBA00022806"/>
    </source>
</evidence>
<keyword evidence="9 15" id="KW-0233">DNA recombination</keyword>
<evidence type="ECO:0000256" key="13">
    <source>
        <dbReference type="ARBA" id="ARBA00034808"/>
    </source>
</evidence>
<feature type="domain" description="Helicase ATP-binding" evidence="16">
    <location>
        <begin position="294"/>
        <end position="459"/>
    </location>
</feature>
<comment type="caution">
    <text evidence="18">The sequence shown here is derived from an EMBL/GenBank/DDBJ whole genome shotgun (WGS) entry which is preliminary data.</text>
</comment>
<dbReference type="SMART" id="SM00490">
    <property type="entry name" value="HELICc"/>
    <property type="match status" value="1"/>
</dbReference>
<keyword evidence="8" id="KW-0238">DNA-binding</keyword>
<evidence type="ECO:0000259" key="17">
    <source>
        <dbReference type="PROSITE" id="PS51194"/>
    </source>
</evidence>
<evidence type="ECO:0000256" key="4">
    <source>
        <dbReference type="ARBA" id="ARBA00022763"/>
    </source>
</evidence>
<comment type="catalytic activity">
    <reaction evidence="12 15">
        <text>Couples ATP hydrolysis with the unwinding of duplex DNA by translocating in the 3'-5' direction.</text>
        <dbReference type="EC" id="5.6.2.4"/>
    </reaction>
</comment>
<dbReference type="PROSITE" id="PS51194">
    <property type="entry name" value="HELICASE_CTER"/>
    <property type="match status" value="1"/>
</dbReference>
<evidence type="ECO:0000256" key="9">
    <source>
        <dbReference type="ARBA" id="ARBA00023172"/>
    </source>
</evidence>
<dbReference type="EMBL" id="MDEG01000003">
    <property type="protein sequence ID" value="PPU98742.1"/>
    <property type="molecule type" value="Genomic_DNA"/>
</dbReference>
<dbReference type="NCBIfam" id="NF008166">
    <property type="entry name" value="PRK10917.1-4"/>
    <property type="match status" value="1"/>
</dbReference>
<evidence type="ECO:0000256" key="14">
    <source>
        <dbReference type="ARBA" id="ARBA00048988"/>
    </source>
</evidence>
<comment type="function">
    <text evidence="15">Plays a critical role in recombination and DNA repair. Helps process Holliday junction intermediates to mature products by catalyzing branch migration. Has replication fork regression activity, unwinds stalled or blocked replication forks to make a HJ that can be resolved. Has a DNA unwinding activity characteristic of a DNA helicase with 3'-5' polarity.</text>
</comment>
<dbReference type="AlphaFoldDB" id="A0A2S7F058"/>
<dbReference type="InterPro" id="IPR001650">
    <property type="entry name" value="Helicase_C-like"/>
</dbReference>
<feature type="domain" description="Helicase C-terminal" evidence="17">
    <location>
        <begin position="498"/>
        <end position="653"/>
    </location>
</feature>
<evidence type="ECO:0000256" key="15">
    <source>
        <dbReference type="RuleBase" id="RU363016"/>
    </source>
</evidence>
<dbReference type="Gene3D" id="2.40.50.140">
    <property type="entry name" value="Nucleic acid-binding proteins"/>
    <property type="match status" value="1"/>
</dbReference>
<evidence type="ECO:0000256" key="11">
    <source>
        <dbReference type="ARBA" id="ARBA00023235"/>
    </source>
</evidence>
<evidence type="ECO:0000256" key="1">
    <source>
        <dbReference type="ARBA" id="ARBA00007504"/>
    </source>
</evidence>
<dbReference type="NCBIfam" id="TIGR00643">
    <property type="entry name" value="recG"/>
    <property type="match status" value="1"/>
</dbReference>
<dbReference type="SUPFAM" id="SSF50249">
    <property type="entry name" value="Nucleic acid-binding proteins"/>
    <property type="match status" value="1"/>
</dbReference>
<evidence type="ECO:0000256" key="12">
    <source>
        <dbReference type="ARBA" id="ARBA00034617"/>
    </source>
</evidence>
<dbReference type="PANTHER" id="PTHR47964">
    <property type="entry name" value="ATP-DEPENDENT DNA HELICASE HOMOLOG RECG, CHLOROPLASTIC"/>
    <property type="match status" value="1"/>
</dbReference>
<reference evidence="19" key="1">
    <citation type="submission" date="2016-08" db="EMBL/GenBank/DDBJ databases">
        <authorList>
            <person name="Merda D."/>
            <person name="Briand M."/>
            <person name="Taghouti G."/>
            <person name="Carrere S."/>
            <person name="Gouzy J."/>
            <person name="Portier P."/>
            <person name="Jacques M.-A."/>
            <person name="Fischer-Le Saux M."/>
        </authorList>
    </citation>
    <scope>NUCLEOTIDE SEQUENCE [LARGE SCALE GENOMIC DNA]</scope>
    <source>
        <strain evidence="19">CFBP1156</strain>
    </source>
</reference>
<dbReference type="CDD" id="cd17992">
    <property type="entry name" value="DEXHc_RecG"/>
    <property type="match status" value="1"/>
</dbReference>
<evidence type="ECO:0000256" key="10">
    <source>
        <dbReference type="ARBA" id="ARBA00023204"/>
    </source>
</evidence>
<dbReference type="GO" id="GO:0006281">
    <property type="term" value="P:DNA repair"/>
    <property type="evidence" value="ECO:0007669"/>
    <property type="project" value="UniProtKB-UniRule"/>
</dbReference>
<dbReference type="PROSITE" id="PS51192">
    <property type="entry name" value="HELICASE_ATP_BIND_1"/>
    <property type="match status" value="1"/>
</dbReference>
<dbReference type="PANTHER" id="PTHR47964:SF1">
    <property type="entry name" value="ATP-DEPENDENT DNA HELICASE HOMOLOG RECG, CHLOROPLASTIC"/>
    <property type="match status" value="1"/>
</dbReference>
<evidence type="ECO:0000256" key="3">
    <source>
        <dbReference type="ARBA" id="ARBA00022741"/>
    </source>
</evidence>
<keyword evidence="6 15" id="KW-0347">Helicase</keyword>
<dbReference type="Gene3D" id="3.40.50.300">
    <property type="entry name" value="P-loop containing nucleotide triphosphate hydrolases"/>
    <property type="match status" value="2"/>
</dbReference>
<comment type="similarity">
    <text evidence="1 15">Belongs to the helicase family. RecG subfamily.</text>
</comment>
<dbReference type="Proteomes" id="UP000238261">
    <property type="component" value="Unassembled WGS sequence"/>
</dbReference>
<comment type="catalytic activity">
    <reaction evidence="14 15">
        <text>ATP + H2O = ADP + phosphate + H(+)</text>
        <dbReference type="Rhea" id="RHEA:13065"/>
        <dbReference type="ChEBI" id="CHEBI:15377"/>
        <dbReference type="ChEBI" id="CHEBI:15378"/>
        <dbReference type="ChEBI" id="CHEBI:30616"/>
        <dbReference type="ChEBI" id="CHEBI:43474"/>
        <dbReference type="ChEBI" id="CHEBI:456216"/>
        <dbReference type="EC" id="5.6.2.4"/>
    </reaction>
</comment>
<sequence length="718" mass="76496">MPRVQVPAPALSAAGEAPLSALPGVGPKLAEKFAARGLLTLQDLWLHLPLRYEDRTRLTPVAALQPGIPAQVEVRVEAVDRGFRYRPMLRVAVADDSRGTLVLRFFQFRAAQVAQFAVGARLRAFGTPKPGQHGLEIVHPSYQILGGDDIAGLDDSLDPVYPAVEGIGPATLRKLIGQALDRLPDEASLELLPAAMLAELGLPSLRSALLIAHRPPPQADLGALAAGLHPAQQRLALEELLAHHLSLRRQRIALQRQRSPSLRGRGLLAKRLQQSLPFQLTGAQQRVFAQIRADLEKPSPMLRLVQGDVGSGKTVVAALAAMLAVDKGKQAALAAPTELLAEQHLANLRAWLEPLGIRVAWLAGKVTGKARAAVLAQIASGEAQVVVGTHALMQAAVAFHDLALAIVDEQHRFGVHQRLALRDKGASGAGVPHQLVMTATPIPRTLAMAAYADLDVSAIDELPPGRTPVQTIVLSAERRPELVQRIRVACAEGRQAYWVCTLIDETEEGDKPAPGPGAGAGNRIDASAAQATFEALSAQLPELKVGLVHGRMKGAEKQAAMRAFKQGEIDLLVATTVIEVGVDVPNASLMIIENAERLGLAQLHQLRGRVGRGAAASSCVLMYQAPLSAMARQRLQTMRQTSDGFVIAEKDLELRGPGELLGTRQTGLAVFRVADLARDAGLLPRVHALAERLLAESPGLADRIVARWVGGAARFAAA</sequence>
<organism evidence="18 19">
    <name type="scientific">Xanthomonas hyacinthi</name>
    <dbReference type="NCBI Taxonomy" id="56455"/>
    <lineage>
        <taxon>Bacteria</taxon>
        <taxon>Pseudomonadati</taxon>
        <taxon>Pseudomonadota</taxon>
        <taxon>Gammaproteobacteria</taxon>
        <taxon>Lysobacterales</taxon>
        <taxon>Lysobacteraceae</taxon>
        <taxon>Xanthomonas</taxon>
    </lineage>
</organism>
<dbReference type="OrthoDB" id="9804325at2"/>
<dbReference type="Pfam" id="PF17191">
    <property type="entry name" value="RecG_wedge"/>
    <property type="match status" value="1"/>
</dbReference>
<dbReference type="InterPro" id="IPR033454">
    <property type="entry name" value="RecG_wedge"/>
</dbReference>
<name>A0A2S7F058_9XANT</name>
<protein>
    <recommendedName>
        <fullName evidence="2 15">ATP-dependent DNA helicase RecG</fullName>
        <ecNumber evidence="13 15">5.6.2.4</ecNumber>
    </recommendedName>
</protein>
<keyword evidence="5 15" id="KW-0378">Hydrolase</keyword>
<gene>
    <name evidence="18" type="ORF">XhyaCFBP1156_04965</name>
</gene>
<accession>A0A2S7F058</accession>
<keyword evidence="19" id="KW-1185">Reference proteome</keyword>
<evidence type="ECO:0000256" key="8">
    <source>
        <dbReference type="ARBA" id="ARBA00023125"/>
    </source>
</evidence>
<dbReference type="Pfam" id="PF00271">
    <property type="entry name" value="Helicase_C"/>
    <property type="match status" value="1"/>
</dbReference>
<keyword evidence="3 15" id="KW-0547">Nucleotide-binding</keyword>
<dbReference type="InterPro" id="IPR004609">
    <property type="entry name" value="ATP-dep_DNA_helicase_RecG"/>
</dbReference>
<dbReference type="InterPro" id="IPR014001">
    <property type="entry name" value="Helicase_ATP-bd"/>
</dbReference>
<dbReference type="SMART" id="SM00487">
    <property type="entry name" value="DEXDc"/>
    <property type="match status" value="1"/>
</dbReference>
<keyword evidence="10 15" id="KW-0234">DNA repair</keyword>
<dbReference type="GO" id="GO:0016887">
    <property type="term" value="F:ATP hydrolysis activity"/>
    <property type="evidence" value="ECO:0007669"/>
    <property type="project" value="RHEA"/>
</dbReference>
<dbReference type="RefSeq" id="WP_104558185.1">
    <property type="nucleotide sequence ID" value="NZ_CP043476.1"/>
</dbReference>
<dbReference type="InterPro" id="IPR012340">
    <property type="entry name" value="NA-bd_OB-fold"/>
</dbReference>
<dbReference type="NCBIfam" id="NF008163">
    <property type="entry name" value="PRK10917.1-1"/>
    <property type="match status" value="1"/>
</dbReference>
<evidence type="ECO:0000256" key="7">
    <source>
        <dbReference type="ARBA" id="ARBA00022840"/>
    </source>
</evidence>
<dbReference type="GO" id="GO:0043138">
    <property type="term" value="F:3'-5' DNA helicase activity"/>
    <property type="evidence" value="ECO:0007669"/>
    <property type="project" value="UniProtKB-EC"/>
</dbReference>
<dbReference type="EC" id="5.6.2.4" evidence="13 15"/>
<dbReference type="InterPro" id="IPR011545">
    <property type="entry name" value="DEAD/DEAH_box_helicase_dom"/>
</dbReference>
<dbReference type="InterPro" id="IPR047112">
    <property type="entry name" value="RecG/Mfd"/>
</dbReference>
<proteinExistence type="inferred from homology"/>
<evidence type="ECO:0000313" key="19">
    <source>
        <dbReference type="Proteomes" id="UP000238261"/>
    </source>
</evidence>
<dbReference type="FunFam" id="3.40.50.300:FF:000391">
    <property type="entry name" value="ATP-dependent DNA helicase RecG"/>
    <property type="match status" value="1"/>
</dbReference>
<evidence type="ECO:0000256" key="2">
    <source>
        <dbReference type="ARBA" id="ARBA00017846"/>
    </source>
</evidence>
<dbReference type="CDD" id="cd04488">
    <property type="entry name" value="RecG_wedge_OBF"/>
    <property type="match status" value="1"/>
</dbReference>
<dbReference type="GO" id="GO:0005524">
    <property type="term" value="F:ATP binding"/>
    <property type="evidence" value="ECO:0007669"/>
    <property type="project" value="UniProtKB-KW"/>
</dbReference>
<evidence type="ECO:0000256" key="5">
    <source>
        <dbReference type="ARBA" id="ARBA00022801"/>
    </source>
</evidence>
<dbReference type="Pfam" id="PF19833">
    <property type="entry name" value="RecG_dom3_C"/>
    <property type="match status" value="1"/>
</dbReference>
<keyword evidence="4 15" id="KW-0227">DNA damage</keyword>
<dbReference type="InterPro" id="IPR045562">
    <property type="entry name" value="RecG_dom3_C"/>
</dbReference>
<dbReference type="InterPro" id="IPR027417">
    <property type="entry name" value="P-loop_NTPase"/>
</dbReference>
<dbReference type="NCBIfam" id="NF008168">
    <property type="entry name" value="PRK10917.2-2"/>
    <property type="match status" value="1"/>
</dbReference>
<evidence type="ECO:0000313" key="18">
    <source>
        <dbReference type="EMBL" id="PPU98742.1"/>
    </source>
</evidence>
<dbReference type="GO" id="GO:0003677">
    <property type="term" value="F:DNA binding"/>
    <property type="evidence" value="ECO:0007669"/>
    <property type="project" value="UniProtKB-KW"/>
</dbReference>